<dbReference type="PANTHER" id="PTHR31302:SF0">
    <property type="entry name" value="TRANSMEMBRANE PROTEIN WITH METALLOPHOSPHOESTERASE DOMAIN"/>
    <property type="match status" value="1"/>
</dbReference>
<dbReference type="InterPro" id="IPR004843">
    <property type="entry name" value="Calcineurin-like_PHP"/>
</dbReference>
<gene>
    <name evidence="3" type="ORF">VTHSUH11_04770</name>
</gene>
<dbReference type="CDD" id="cd07385">
    <property type="entry name" value="MPP_YkuE_C"/>
    <property type="match status" value="1"/>
</dbReference>
<evidence type="ECO:0000259" key="2">
    <source>
        <dbReference type="Pfam" id="PF00149"/>
    </source>
</evidence>
<proteinExistence type="predicted"/>
<evidence type="ECO:0000313" key="4">
    <source>
        <dbReference type="Proteomes" id="UP000238877"/>
    </source>
</evidence>
<feature type="transmembrane region" description="Helical" evidence="1">
    <location>
        <begin position="122"/>
        <end position="140"/>
    </location>
</feature>
<sequence>MQLIINIVFLVVLAIAFLGFWGLYLYLWKPKKLWPAWLAYILVVAGWFCAVRYYFLYQVDLYGTPWYEWLNLFRTESYGIVFAIFLCIPVFIVLALIYALVNRISHKVPIEERTGRRAFFRTVGTLVPLAAMGGAGYAAYEGQREIVVTHESFGYTNLPPGLADYKIVQLSDIHIGPSIDLDDFDEILRLALLEHPNRVVITGDLIDKIQWLPEVCDRLKVFAKQIPDGVDYILGNHEFHHDVNRIVNDIKTKTPLNVLINENIQIMGGKQPVYMTGVSYDNERRKENREAMIDKALSGIPNNAFVILLAHHPEFFDEAIERNVPLTLSGHTHGGQIILFGMPWVPIGTPYVKGRYTEKNSVCYVNNGSGHWFPIRINCPREITVITFFDGVAQ</sequence>
<dbReference type="GO" id="GO:0016787">
    <property type="term" value="F:hydrolase activity"/>
    <property type="evidence" value="ECO:0007669"/>
    <property type="project" value="InterPro"/>
</dbReference>
<dbReference type="Proteomes" id="UP000238877">
    <property type="component" value="Unassembled WGS sequence"/>
</dbReference>
<feature type="transmembrane region" description="Helical" evidence="1">
    <location>
        <begin position="6"/>
        <end position="27"/>
    </location>
</feature>
<name>A0A2S7ZQI9_9FIRM</name>
<keyword evidence="1" id="KW-0472">Membrane</keyword>
<dbReference type="InterPro" id="IPR051158">
    <property type="entry name" value="Metallophosphoesterase_sf"/>
</dbReference>
<keyword evidence="1" id="KW-0812">Transmembrane</keyword>
<dbReference type="SUPFAM" id="SSF56300">
    <property type="entry name" value="Metallo-dependent phosphatases"/>
    <property type="match status" value="1"/>
</dbReference>
<comment type="caution">
    <text evidence="3">The sequence shown here is derived from an EMBL/GenBank/DDBJ whole genome shotgun (WGS) entry which is preliminary data.</text>
</comment>
<protein>
    <submittedName>
        <fullName evidence="3">Serine/threonine protein phosphatase</fullName>
    </submittedName>
</protein>
<dbReference type="InterPro" id="IPR029052">
    <property type="entry name" value="Metallo-depent_PP-like"/>
</dbReference>
<accession>A0A2S7ZQI9</accession>
<dbReference type="EMBL" id="PPDF01000008">
    <property type="protein sequence ID" value="PQL25397.1"/>
    <property type="molecule type" value="Genomic_DNA"/>
</dbReference>
<dbReference type="Pfam" id="PF00149">
    <property type="entry name" value="Metallophos"/>
    <property type="match status" value="1"/>
</dbReference>
<reference evidence="3 4" key="1">
    <citation type="submission" date="2018-01" db="EMBL/GenBank/DDBJ databases">
        <title>Draft genome sequences of clinical isolates and type strains of oral Veillonella including Veillonella infantum sp., nov.</title>
        <authorList>
            <person name="Mashima I."/>
            <person name="Liao Y.-C."/>
            <person name="Sabharwal A."/>
            <person name="Haase E.M."/>
            <person name="Nakazawa F."/>
            <person name="Scannapieco F.A."/>
        </authorList>
    </citation>
    <scope>NUCLEOTIDE SEQUENCE [LARGE SCALE GENOMIC DNA]</scope>
    <source>
        <strain evidence="3 4">Y6</strain>
    </source>
</reference>
<keyword evidence="1" id="KW-1133">Transmembrane helix</keyword>
<dbReference type="RefSeq" id="WP_105092812.1">
    <property type="nucleotide sequence ID" value="NZ_PPDF01000008.1"/>
</dbReference>
<feature type="domain" description="Calcineurin-like phosphoesterase" evidence="2">
    <location>
        <begin position="166"/>
        <end position="334"/>
    </location>
</feature>
<feature type="transmembrane region" description="Helical" evidence="1">
    <location>
        <begin position="34"/>
        <end position="57"/>
    </location>
</feature>
<evidence type="ECO:0000313" key="3">
    <source>
        <dbReference type="EMBL" id="PQL25397.1"/>
    </source>
</evidence>
<dbReference type="AlphaFoldDB" id="A0A2S7ZQI9"/>
<dbReference type="PANTHER" id="PTHR31302">
    <property type="entry name" value="TRANSMEMBRANE PROTEIN WITH METALLOPHOSPHOESTERASE DOMAIN-RELATED"/>
    <property type="match status" value="1"/>
</dbReference>
<evidence type="ECO:0000256" key="1">
    <source>
        <dbReference type="SAM" id="Phobius"/>
    </source>
</evidence>
<dbReference type="Gene3D" id="3.60.21.10">
    <property type="match status" value="1"/>
</dbReference>
<organism evidence="3 4">
    <name type="scientific">Veillonella tobetsuensis</name>
    <dbReference type="NCBI Taxonomy" id="1110546"/>
    <lineage>
        <taxon>Bacteria</taxon>
        <taxon>Bacillati</taxon>
        <taxon>Bacillota</taxon>
        <taxon>Negativicutes</taxon>
        <taxon>Veillonellales</taxon>
        <taxon>Veillonellaceae</taxon>
        <taxon>Veillonella</taxon>
    </lineage>
</organism>
<dbReference type="STRING" id="1110546.GCA_001078375_01792"/>
<feature type="transmembrane region" description="Helical" evidence="1">
    <location>
        <begin position="77"/>
        <end position="101"/>
    </location>
</feature>